<proteinExistence type="predicted"/>
<reference evidence="2" key="1">
    <citation type="journal article" date="2019" name="Int. J. Syst. Evol. Microbiol.">
        <title>The Global Catalogue of Microorganisms (GCM) 10K type strain sequencing project: providing services to taxonomists for standard genome sequencing and annotation.</title>
        <authorList>
            <consortium name="The Broad Institute Genomics Platform"/>
            <consortium name="The Broad Institute Genome Sequencing Center for Infectious Disease"/>
            <person name="Wu L."/>
            <person name="Ma J."/>
        </authorList>
    </citation>
    <scope>NUCLEOTIDE SEQUENCE [LARGE SCALE GENOMIC DNA]</scope>
    <source>
        <strain evidence="2">CGMCC 1.15480</strain>
    </source>
</reference>
<dbReference type="RefSeq" id="WP_188667926.1">
    <property type="nucleotide sequence ID" value="NZ_BMJI01000008.1"/>
</dbReference>
<dbReference type="Proteomes" id="UP000597761">
    <property type="component" value="Unassembled WGS sequence"/>
</dbReference>
<dbReference type="EMBL" id="BMJI01000008">
    <property type="protein sequence ID" value="GGC90715.1"/>
    <property type="molecule type" value="Genomic_DNA"/>
</dbReference>
<comment type="caution">
    <text evidence="1">The sequence shown here is derived from an EMBL/GenBank/DDBJ whole genome shotgun (WGS) entry which is preliminary data.</text>
</comment>
<name>A0ABQ1P443_9MICC</name>
<dbReference type="SUPFAM" id="SSF159894">
    <property type="entry name" value="YgaC/TfoX-N like"/>
    <property type="match status" value="1"/>
</dbReference>
<gene>
    <name evidence="1" type="ORF">GCM10011512_17180</name>
</gene>
<evidence type="ECO:0000313" key="2">
    <source>
        <dbReference type="Proteomes" id="UP000597761"/>
    </source>
</evidence>
<dbReference type="Gene3D" id="3.30.1460.30">
    <property type="entry name" value="YgaC/TfoX-N like chaperone"/>
    <property type="match status" value="1"/>
</dbReference>
<keyword evidence="2" id="KW-1185">Reference proteome</keyword>
<accession>A0ABQ1P443</accession>
<protein>
    <recommendedName>
        <fullName evidence="3">TfoX N-terminal domain-containing protein</fullName>
    </recommendedName>
</protein>
<evidence type="ECO:0000313" key="1">
    <source>
        <dbReference type="EMBL" id="GGC90715.1"/>
    </source>
</evidence>
<evidence type="ECO:0008006" key="3">
    <source>
        <dbReference type="Google" id="ProtNLM"/>
    </source>
</evidence>
<organism evidence="1 2">
    <name type="scientific">Tersicoccus solisilvae</name>
    <dbReference type="NCBI Taxonomy" id="1882339"/>
    <lineage>
        <taxon>Bacteria</taxon>
        <taxon>Bacillati</taxon>
        <taxon>Actinomycetota</taxon>
        <taxon>Actinomycetes</taxon>
        <taxon>Micrococcales</taxon>
        <taxon>Micrococcaceae</taxon>
        <taxon>Tersicoccus</taxon>
    </lineage>
</organism>
<sequence>MDVEALFTQLAVDLQDEGVTPGRLYGGSGLFVDGVPFACLKRDTMAFRLGQGTDAAREALRIEGAGDFSPAGDGTVEPGWVAVPVEQVSEWNRLAETALNAARG</sequence>